<evidence type="ECO:0000256" key="6">
    <source>
        <dbReference type="ARBA" id="ARBA00022989"/>
    </source>
</evidence>
<evidence type="ECO:0000256" key="4">
    <source>
        <dbReference type="ARBA" id="ARBA00022692"/>
    </source>
</evidence>
<evidence type="ECO:0000313" key="10">
    <source>
        <dbReference type="EMBL" id="KAK2702397.1"/>
    </source>
</evidence>
<dbReference type="PANTHER" id="PTHR14647:SF87">
    <property type="entry name" value="PUTATIVE-RELATED"/>
    <property type="match status" value="1"/>
</dbReference>
<dbReference type="EMBL" id="JAVRJZ010000392">
    <property type="protein sequence ID" value="KAK2702397.1"/>
    <property type="molecule type" value="Genomic_DNA"/>
</dbReference>
<dbReference type="InterPro" id="IPR009729">
    <property type="entry name" value="Gal-3-0_sulfotransfrase"/>
</dbReference>
<dbReference type="Pfam" id="PF06990">
    <property type="entry name" value="Gal-3-0_sulfotr"/>
    <property type="match status" value="1"/>
</dbReference>
<keyword evidence="9" id="KW-0325">Glycoprotein</keyword>
<protein>
    <submittedName>
        <fullName evidence="10">Uncharacterized protein</fullName>
    </submittedName>
</protein>
<keyword evidence="5" id="KW-0735">Signal-anchor</keyword>
<organism evidence="10 11">
    <name type="scientific">Artemia franciscana</name>
    <name type="common">Brine shrimp</name>
    <name type="synonym">Artemia sanfranciscana</name>
    <dbReference type="NCBI Taxonomy" id="6661"/>
    <lineage>
        <taxon>Eukaryota</taxon>
        <taxon>Metazoa</taxon>
        <taxon>Ecdysozoa</taxon>
        <taxon>Arthropoda</taxon>
        <taxon>Crustacea</taxon>
        <taxon>Branchiopoda</taxon>
        <taxon>Anostraca</taxon>
        <taxon>Artemiidae</taxon>
        <taxon>Artemia</taxon>
    </lineage>
</organism>
<keyword evidence="6" id="KW-1133">Transmembrane helix</keyword>
<keyword evidence="3" id="KW-0808">Transferase</keyword>
<comment type="subcellular location">
    <subcellularLocation>
        <location evidence="1">Golgi apparatus membrane</location>
        <topology evidence="1">Single-pass type II membrane protein</topology>
    </subcellularLocation>
</comment>
<dbReference type="Gene3D" id="3.40.50.300">
    <property type="entry name" value="P-loop containing nucleotide triphosphate hydrolases"/>
    <property type="match status" value="1"/>
</dbReference>
<evidence type="ECO:0000256" key="5">
    <source>
        <dbReference type="ARBA" id="ARBA00022968"/>
    </source>
</evidence>
<comment type="caution">
    <text evidence="10">The sequence shown here is derived from an EMBL/GenBank/DDBJ whole genome shotgun (WGS) entry which is preliminary data.</text>
</comment>
<keyword evidence="8" id="KW-0472">Membrane</keyword>
<gene>
    <name evidence="10" type="ORF">QYM36_018992</name>
</gene>
<keyword evidence="4" id="KW-0812">Transmembrane</keyword>
<dbReference type="PANTHER" id="PTHR14647">
    <property type="entry name" value="GALACTOSE-3-O-SULFOTRANSFERASE"/>
    <property type="match status" value="1"/>
</dbReference>
<name>A0AA88HBN2_ARTSF</name>
<keyword evidence="7" id="KW-0333">Golgi apparatus</keyword>
<evidence type="ECO:0000256" key="8">
    <source>
        <dbReference type="ARBA" id="ARBA00023136"/>
    </source>
</evidence>
<proteinExistence type="inferred from homology"/>
<dbReference type="GO" id="GO:0001733">
    <property type="term" value="F:galactosylceramide sulfotransferase activity"/>
    <property type="evidence" value="ECO:0007669"/>
    <property type="project" value="InterPro"/>
</dbReference>
<keyword evidence="11" id="KW-1185">Reference proteome</keyword>
<dbReference type="GO" id="GO:0000139">
    <property type="term" value="C:Golgi membrane"/>
    <property type="evidence" value="ECO:0007669"/>
    <property type="project" value="UniProtKB-SubCell"/>
</dbReference>
<evidence type="ECO:0000256" key="2">
    <source>
        <dbReference type="ARBA" id="ARBA00008124"/>
    </source>
</evidence>
<evidence type="ECO:0000313" key="11">
    <source>
        <dbReference type="Proteomes" id="UP001187531"/>
    </source>
</evidence>
<dbReference type="InterPro" id="IPR027417">
    <property type="entry name" value="P-loop_NTPase"/>
</dbReference>
<dbReference type="GO" id="GO:0009247">
    <property type="term" value="P:glycolipid biosynthetic process"/>
    <property type="evidence" value="ECO:0007669"/>
    <property type="project" value="InterPro"/>
</dbReference>
<evidence type="ECO:0000256" key="1">
    <source>
        <dbReference type="ARBA" id="ARBA00004323"/>
    </source>
</evidence>
<sequence length="353" mass="40641">MNYALSSTCSSGIVLVEQHIVMLAWLYSRCIDLTIKSDFFCLDLHHNLINSNLIHFDILVQETWNKTMTRSLEFDSAMHFTILRNPVDAFESLFHYIDMAKFYNVSSFPEFIKKLNSSDPIRSDRLYGAGRNQLSFNLGLPVKHFDNMDMIKKKSKEIEKRFNLVMISEYFEESLIFLKNLLRIPLIHVMSTKSNARHQESRHILTVGEKDILSNWLNADIYLYQLFRSNIPVIGPTVADSVVLQVNVLNRKTGVLIQTKLNKQKVSGFTSSNIPSNQLQRNAKSVTYTKILKNCPNLCLPEKRKQFVDYLCPAASKYIELLKGSEKKNEKFVVRCKNTANSMGGIVKEIQQI</sequence>
<evidence type="ECO:0000256" key="3">
    <source>
        <dbReference type="ARBA" id="ARBA00022679"/>
    </source>
</evidence>
<dbReference type="Proteomes" id="UP001187531">
    <property type="component" value="Unassembled WGS sequence"/>
</dbReference>
<comment type="similarity">
    <text evidence="2">Belongs to the galactose-3-O-sulfotransferase family.</text>
</comment>
<reference evidence="10" key="1">
    <citation type="submission" date="2023-07" db="EMBL/GenBank/DDBJ databases">
        <title>Chromosome-level genome assembly of Artemia franciscana.</title>
        <authorList>
            <person name="Jo E."/>
        </authorList>
    </citation>
    <scope>NUCLEOTIDE SEQUENCE</scope>
    <source>
        <tissue evidence="10">Whole body</tissue>
    </source>
</reference>
<evidence type="ECO:0000256" key="9">
    <source>
        <dbReference type="ARBA" id="ARBA00023180"/>
    </source>
</evidence>
<accession>A0AA88HBN2</accession>
<dbReference type="AlphaFoldDB" id="A0AA88HBN2"/>
<evidence type="ECO:0000256" key="7">
    <source>
        <dbReference type="ARBA" id="ARBA00023034"/>
    </source>
</evidence>